<keyword evidence="2" id="KW-1133">Transmembrane helix</keyword>
<feature type="transmembrane region" description="Helical" evidence="2">
    <location>
        <begin position="113"/>
        <end position="132"/>
    </location>
</feature>
<gene>
    <name evidence="4" type="primary">aftD</name>
    <name evidence="4" type="ORF">CMASS_09590</name>
</gene>
<dbReference type="Proteomes" id="UP001220064">
    <property type="component" value="Chromosome"/>
</dbReference>
<feature type="transmembrane region" description="Helical" evidence="2">
    <location>
        <begin position="908"/>
        <end position="930"/>
    </location>
</feature>
<evidence type="ECO:0000256" key="2">
    <source>
        <dbReference type="SAM" id="Phobius"/>
    </source>
</evidence>
<evidence type="ECO:0000313" key="4">
    <source>
        <dbReference type="EMBL" id="WCZ33329.1"/>
    </source>
</evidence>
<feature type="transmembrane region" description="Helical" evidence="2">
    <location>
        <begin position="374"/>
        <end position="391"/>
    </location>
</feature>
<keyword evidence="2" id="KW-0472">Membrane</keyword>
<feature type="transmembrane region" description="Helical" evidence="2">
    <location>
        <begin position="169"/>
        <end position="196"/>
    </location>
</feature>
<evidence type="ECO:0000313" key="5">
    <source>
        <dbReference type="Proteomes" id="UP001220064"/>
    </source>
</evidence>
<evidence type="ECO:0000259" key="3">
    <source>
        <dbReference type="Pfam" id="PF11847"/>
    </source>
</evidence>
<feature type="region of interest" description="Disordered" evidence="1">
    <location>
        <begin position="594"/>
        <end position="643"/>
    </location>
</feature>
<feature type="transmembrane region" description="Helical" evidence="2">
    <location>
        <begin position="281"/>
        <end position="298"/>
    </location>
</feature>
<dbReference type="SUPFAM" id="SSF49785">
    <property type="entry name" value="Galactose-binding domain-like"/>
    <property type="match status" value="1"/>
</dbReference>
<dbReference type="EMBL" id="CP063189">
    <property type="protein sequence ID" value="WCZ33329.1"/>
    <property type="molecule type" value="Genomic_DNA"/>
</dbReference>
<keyword evidence="4" id="KW-0808">Transferase</keyword>
<dbReference type="Pfam" id="PF11847">
    <property type="entry name" value="GT-C_AftD"/>
    <property type="match status" value="1"/>
</dbReference>
<protein>
    <submittedName>
        <fullName evidence="4">Alpha-(1-&gt;3)-arabinofuranosyltransferase</fullName>
        <ecNumber evidence="4">2.4.2.47</ecNumber>
    </submittedName>
</protein>
<feature type="transmembrane region" description="Helical" evidence="2">
    <location>
        <begin position="208"/>
        <end position="229"/>
    </location>
</feature>
<evidence type="ECO:0000256" key="1">
    <source>
        <dbReference type="SAM" id="MobiDB-lite"/>
    </source>
</evidence>
<dbReference type="GO" id="GO:0016757">
    <property type="term" value="F:glycosyltransferase activity"/>
    <property type="evidence" value="ECO:0007669"/>
    <property type="project" value="UniProtKB-KW"/>
</dbReference>
<feature type="domain" description="Alpha-(1-&gt;3)-arabinofuranosyltransferase N-terminal GT-C" evidence="3">
    <location>
        <begin position="18"/>
        <end position="610"/>
    </location>
</feature>
<accession>A0ABY7UBN1</accession>
<feature type="compositionally biased region" description="Basic and acidic residues" evidence="1">
    <location>
        <begin position="603"/>
        <end position="613"/>
    </location>
</feature>
<feature type="compositionally biased region" description="Low complexity" evidence="1">
    <location>
        <begin position="631"/>
        <end position="643"/>
    </location>
</feature>
<organism evidence="4 5">
    <name type="scientific">Corynebacterium massiliense DSM 45435</name>
    <dbReference type="NCBI Taxonomy" id="1121364"/>
    <lineage>
        <taxon>Bacteria</taxon>
        <taxon>Bacillati</taxon>
        <taxon>Actinomycetota</taxon>
        <taxon>Actinomycetes</taxon>
        <taxon>Mycobacteriales</taxon>
        <taxon>Corynebacteriaceae</taxon>
        <taxon>Corynebacterium</taxon>
    </lineage>
</organism>
<feature type="transmembrane region" description="Helical" evidence="2">
    <location>
        <begin position="1004"/>
        <end position="1021"/>
    </location>
</feature>
<feature type="transmembrane region" description="Helical" evidence="2">
    <location>
        <begin position="305"/>
        <end position="325"/>
    </location>
</feature>
<dbReference type="RefSeq" id="WP_022863006.1">
    <property type="nucleotide sequence ID" value="NZ_ATVG01000005.1"/>
</dbReference>
<feature type="transmembrane region" description="Helical" evidence="2">
    <location>
        <begin position="345"/>
        <end position="362"/>
    </location>
</feature>
<dbReference type="EC" id="2.4.2.47" evidence="4"/>
<name>A0ABY7UBN1_9CORY</name>
<feature type="transmembrane region" description="Helical" evidence="2">
    <location>
        <begin position="942"/>
        <end position="965"/>
    </location>
</feature>
<reference evidence="4 5" key="1">
    <citation type="submission" date="2020-10" db="EMBL/GenBank/DDBJ databases">
        <title>Complete genome sequence of Corynebacterium massiliense DSM 45435, type strain of Corynebacterium massiliense.</title>
        <authorList>
            <person name="Busche T."/>
            <person name="Kalinowski J."/>
            <person name="Ruckert C."/>
        </authorList>
    </citation>
    <scope>NUCLEOTIDE SEQUENCE [LARGE SCALE GENOMIC DNA]</scope>
    <source>
        <strain evidence="4 5">DSM 45435</strain>
    </source>
</reference>
<proteinExistence type="predicted"/>
<feature type="transmembrane region" description="Helical" evidence="2">
    <location>
        <begin position="89"/>
        <end position="107"/>
    </location>
</feature>
<sequence length="1027" mass="108792">MRLKATLVGWLAVVLTVWLPFSAPWGEVAADTKHDLTADPAGFLAGALHAYTDTFTLGQLQNQAYGYLFPQGPFFLLTNFLPDWVAQRLWWTLVLSVGYFGMVALLRRVTPASGAWLALGGIAYALSPRALTTLTAISSETWPVMLAPWVIVPLLGSGARITWRNLAAAVVPVALMGAVNATATLAACVPAALVLVWRRPVWQGLKCLAIWFIGCAAVSLWWLGPLVLLGRYAPPFTEFIESSFVTTRWLNLAEVLRGTTSWTPFVETERVAGTALATEPVFVLLTMAVAAAGLAGIATRRVPEVWSAMLVVGVVILSLHAGWYLAALDGPLAPFRNVHKFDPLVRLPLVIGMVTLGSRLGLPRDWLRPRPRQAAGMILAIVVALSAAPAFNGQLLPRGTYEKVPGYWQEAADFVNDNAAGTRTLIYPPASFARQEWGWTRDEPAQALLDVPWAVRDSIPLIPPEAIRGMDGVTAVLEHDPKAGARALRRLGIGAVLLRHDLDDHVAAADDIDAADLPGTVHHFGEIDVVLLDDSPSITIGPADPVRVAGGGESLALLDALDGAQPRELVDRDADIVTDTPMLVDRNYGTLHGPVSAPVAPTEKTRVHNRLRDYPSAGPRTAVEERGGSVGASSSAADVDSFAGADPAHSVTAATDGDPDTAWEPAPGDKHPWLELRGDFTAPKLTVRATADATVTVRSRDASVDVELAEGEEKTVSVPGGDTDAVRVELDGDKRVGLAEVGVVGHPIERVVTVPDTSPGVKQFAFQRLFVDTGNLVREFTAPREMRVVARTAGEVSLDGAPLADGDVIDLSPGAHRVDGSAEWVTLTEEGWLPEPGYVDSDGSVEPADTDRLLTTGRAFNPGLEGFLDGERLEPRAIDAATQAFVVPAGQGGEFTMSFTADGAYRGWLFGGGVLAGIVTLACAVLGRWGSADRRRVWPSRGFTACALVLLALASPVAAIAGVGGLIARRWVTPVVLSPVLCGIAGAMLARAPWPSAGYAGDSWAIAALCGAALVVAVAPLPPRGHR</sequence>
<dbReference type="InterPro" id="IPR021798">
    <property type="entry name" value="AftD_N"/>
</dbReference>
<keyword evidence="2" id="KW-0812">Transmembrane</keyword>
<keyword evidence="4" id="KW-0328">Glycosyltransferase</keyword>
<dbReference type="InterPro" id="IPR008979">
    <property type="entry name" value="Galactose-bd-like_sf"/>
</dbReference>
<keyword evidence="5" id="KW-1185">Reference proteome</keyword>